<dbReference type="NCBIfam" id="TIGR00787">
    <property type="entry name" value="dctP"/>
    <property type="match status" value="1"/>
</dbReference>
<feature type="chain" id="PRO_5024282905" evidence="5">
    <location>
        <begin position="32"/>
        <end position="360"/>
    </location>
</feature>
<dbReference type="EMBL" id="AP021874">
    <property type="protein sequence ID" value="BBO69660.1"/>
    <property type="molecule type" value="Genomic_DNA"/>
</dbReference>
<accession>A0A5K7YN15</accession>
<dbReference type="InterPro" id="IPR018389">
    <property type="entry name" value="DctP_fam"/>
</dbReference>
<dbReference type="PANTHER" id="PTHR33376:SF4">
    <property type="entry name" value="SIALIC ACID-BINDING PERIPLASMIC PROTEIN SIAP"/>
    <property type="match status" value="1"/>
</dbReference>
<dbReference type="GO" id="GO:0055085">
    <property type="term" value="P:transmembrane transport"/>
    <property type="evidence" value="ECO:0007669"/>
    <property type="project" value="InterPro"/>
</dbReference>
<comment type="similarity">
    <text evidence="2">Belongs to the bacterial solute-binding protein 7 family.</text>
</comment>
<comment type="subcellular location">
    <subcellularLocation>
        <location evidence="1">Cell envelope</location>
    </subcellularLocation>
</comment>
<evidence type="ECO:0000256" key="2">
    <source>
        <dbReference type="ARBA" id="ARBA00009023"/>
    </source>
</evidence>
<keyword evidence="4 5" id="KW-0732">Signal</keyword>
<evidence type="ECO:0000256" key="3">
    <source>
        <dbReference type="ARBA" id="ARBA00022448"/>
    </source>
</evidence>
<evidence type="ECO:0000313" key="7">
    <source>
        <dbReference type="Proteomes" id="UP000427906"/>
    </source>
</evidence>
<evidence type="ECO:0000256" key="5">
    <source>
        <dbReference type="SAM" id="SignalP"/>
    </source>
</evidence>
<dbReference type="KEGG" id="dalk:DSCA_35900"/>
<evidence type="ECO:0000256" key="1">
    <source>
        <dbReference type="ARBA" id="ARBA00004196"/>
    </source>
</evidence>
<dbReference type="Gene3D" id="3.40.190.170">
    <property type="entry name" value="Bacterial extracellular solute-binding protein, family 7"/>
    <property type="match status" value="1"/>
</dbReference>
<dbReference type="PANTHER" id="PTHR33376">
    <property type="match status" value="1"/>
</dbReference>
<dbReference type="Proteomes" id="UP000427906">
    <property type="component" value="Chromosome"/>
</dbReference>
<proteinExistence type="inferred from homology"/>
<gene>
    <name evidence="6" type="ORF">DSCA_35900</name>
</gene>
<organism evidence="6 7">
    <name type="scientific">Desulfosarcina alkanivorans</name>
    <dbReference type="NCBI Taxonomy" id="571177"/>
    <lineage>
        <taxon>Bacteria</taxon>
        <taxon>Pseudomonadati</taxon>
        <taxon>Thermodesulfobacteriota</taxon>
        <taxon>Desulfobacteria</taxon>
        <taxon>Desulfobacterales</taxon>
        <taxon>Desulfosarcinaceae</taxon>
        <taxon>Desulfosarcina</taxon>
    </lineage>
</organism>
<dbReference type="InterPro" id="IPR004682">
    <property type="entry name" value="TRAP_DctP"/>
</dbReference>
<reference evidence="6 7" key="1">
    <citation type="submission" date="2019-11" db="EMBL/GenBank/DDBJ databases">
        <title>Comparative genomics of hydrocarbon-degrading Desulfosarcina strains.</title>
        <authorList>
            <person name="Watanabe M."/>
            <person name="Kojima H."/>
            <person name="Fukui M."/>
        </authorList>
    </citation>
    <scope>NUCLEOTIDE SEQUENCE [LARGE SCALE GENOMIC DNA]</scope>
    <source>
        <strain evidence="6 7">PL12</strain>
    </source>
</reference>
<dbReference type="AlphaFoldDB" id="A0A5K7YN15"/>
<feature type="signal peptide" evidence="5">
    <location>
        <begin position="1"/>
        <end position="31"/>
    </location>
</feature>
<dbReference type="SUPFAM" id="SSF53850">
    <property type="entry name" value="Periplasmic binding protein-like II"/>
    <property type="match status" value="1"/>
</dbReference>
<name>A0A5K7YN15_9BACT</name>
<dbReference type="Pfam" id="PF03480">
    <property type="entry name" value="DctP"/>
    <property type="match status" value="1"/>
</dbReference>
<dbReference type="PIRSF" id="PIRSF006470">
    <property type="entry name" value="DctB"/>
    <property type="match status" value="1"/>
</dbReference>
<sequence>MSTIKKSMLTGLLVALAAMALAASMVPPATAAGFKKEYKLQVNVGPSFYWGIGATKFADLVRERTDGRINIKPYFGSALLKGAQLKSAQMVAKGVIDCAYESTINVSPVIPEANIFHLPFFINTFENLDRMKAGQSGQAVFAAMEKVGLKPLAWAENGFRQVTNSKRPIEKPEDLKGLRIRVVGNPLFMDTFRQLGADPVNMNWGDAQTAFQQGVVDGQENPVGVLIPVQIHQYHSYATMWNYLVDPLVIYWNRKQWKAFPADIRKAIRESAEASGRFEIALCRAGLDGDKSLTVLKNDFNYTMAVPDPVAFMESRGMTVSFLSADQVKAFADATAPVLEKWAGEIGTDLVEKARADMAR</sequence>
<dbReference type="GO" id="GO:0030288">
    <property type="term" value="C:outer membrane-bounded periplasmic space"/>
    <property type="evidence" value="ECO:0007669"/>
    <property type="project" value="InterPro"/>
</dbReference>
<keyword evidence="7" id="KW-1185">Reference proteome</keyword>
<dbReference type="RefSeq" id="WP_231716206.1">
    <property type="nucleotide sequence ID" value="NZ_AP021874.1"/>
</dbReference>
<evidence type="ECO:0000256" key="4">
    <source>
        <dbReference type="ARBA" id="ARBA00022729"/>
    </source>
</evidence>
<dbReference type="NCBIfam" id="NF037995">
    <property type="entry name" value="TRAP_S1"/>
    <property type="match status" value="1"/>
</dbReference>
<dbReference type="InterPro" id="IPR038404">
    <property type="entry name" value="TRAP_DctP_sf"/>
</dbReference>
<protein>
    <submittedName>
        <fullName evidence="6">C4-dicarboxylate ABC transporter</fullName>
    </submittedName>
</protein>
<keyword evidence="3" id="KW-0813">Transport</keyword>
<evidence type="ECO:0000313" key="6">
    <source>
        <dbReference type="EMBL" id="BBO69660.1"/>
    </source>
</evidence>